<feature type="compositionally biased region" description="Polar residues" evidence="13">
    <location>
        <begin position="2595"/>
        <end position="2611"/>
    </location>
</feature>
<feature type="compositionally biased region" description="Basic residues" evidence="13">
    <location>
        <begin position="2371"/>
        <end position="2385"/>
    </location>
</feature>
<proteinExistence type="inferred from homology"/>
<feature type="binding site" evidence="11">
    <location>
        <position position="2783"/>
    </location>
    <ligand>
        <name>Zn(2+)</name>
        <dbReference type="ChEBI" id="CHEBI:29105"/>
        <label>1</label>
    </ligand>
</feature>
<feature type="compositionally biased region" description="Basic and acidic residues" evidence="13">
    <location>
        <begin position="1597"/>
        <end position="1607"/>
    </location>
</feature>
<feature type="compositionally biased region" description="Basic and acidic residues" evidence="13">
    <location>
        <begin position="2534"/>
        <end position="2544"/>
    </location>
</feature>
<feature type="compositionally biased region" description="Basic and acidic residues" evidence="13">
    <location>
        <begin position="552"/>
        <end position="561"/>
    </location>
</feature>
<evidence type="ECO:0000259" key="14">
    <source>
        <dbReference type="PROSITE" id="PS50016"/>
    </source>
</evidence>
<feature type="compositionally biased region" description="Basic residues" evidence="13">
    <location>
        <begin position="2305"/>
        <end position="2317"/>
    </location>
</feature>
<dbReference type="SMART" id="SM00249">
    <property type="entry name" value="PHD"/>
    <property type="match status" value="1"/>
</dbReference>
<feature type="compositionally biased region" description="Basic and acidic residues" evidence="13">
    <location>
        <begin position="1441"/>
        <end position="1460"/>
    </location>
</feature>
<gene>
    <name evidence="16" type="ORF">R5R35_012201</name>
</gene>
<feature type="compositionally biased region" description="Polar residues" evidence="13">
    <location>
        <begin position="75"/>
        <end position="89"/>
    </location>
</feature>
<feature type="compositionally biased region" description="Acidic residues" evidence="13">
    <location>
        <begin position="160"/>
        <end position="172"/>
    </location>
</feature>
<dbReference type="InterPro" id="IPR019787">
    <property type="entry name" value="Znf_PHD-finger"/>
</dbReference>
<keyword evidence="17" id="KW-1185">Reference proteome</keyword>
<accession>A0AAN9W2E8</accession>
<dbReference type="InterPro" id="IPR036236">
    <property type="entry name" value="Znf_C2H2_sf"/>
</dbReference>
<feature type="binding site" evidence="11">
    <location>
        <position position="2757"/>
    </location>
    <ligand>
        <name>Zn(2+)</name>
        <dbReference type="ChEBI" id="CHEBI:29105"/>
        <label>1</label>
    </ligand>
</feature>
<feature type="compositionally biased region" description="Polar residues" evidence="13">
    <location>
        <begin position="481"/>
        <end position="493"/>
    </location>
</feature>
<evidence type="ECO:0000256" key="8">
    <source>
        <dbReference type="ARBA" id="ARBA00023163"/>
    </source>
</evidence>
<feature type="site" description="Histone H3K4me3 binding" evidence="10">
    <location>
        <position position="2769"/>
    </location>
</feature>
<feature type="compositionally biased region" description="Acidic residues" evidence="13">
    <location>
        <begin position="692"/>
        <end position="702"/>
    </location>
</feature>
<feature type="region of interest" description="Disordered" evidence="13">
    <location>
        <begin position="528"/>
        <end position="793"/>
    </location>
</feature>
<feature type="compositionally biased region" description="Basic and acidic residues" evidence="13">
    <location>
        <begin position="443"/>
        <end position="456"/>
    </location>
</feature>
<feature type="compositionally biased region" description="Basic and acidic residues" evidence="13">
    <location>
        <begin position="2061"/>
        <end position="2076"/>
    </location>
</feature>
<keyword evidence="5 12" id="KW-0863">Zinc-finger</keyword>
<feature type="compositionally biased region" description="Basic and acidic residues" evidence="13">
    <location>
        <begin position="232"/>
        <end position="301"/>
    </location>
</feature>
<evidence type="ECO:0000259" key="15">
    <source>
        <dbReference type="PROSITE" id="PS50157"/>
    </source>
</evidence>
<feature type="compositionally biased region" description="Low complexity" evidence="13">
    <location>
        <begin position="2318"/>
        <end position="2366"/>
    </location>
</feature>
<feature type="domain" description="C2H2-type" evidence="15">
    <location>
        <begin position="1956"/>
        <end position="1978"/>
    </location>
</feature>
<feature type="region of interest" description="Disordered" evidence="13">
    <location>
        <begin position="1295"/>
        <end position="1373"/>
    </location>
</feature>
<keyword evidence="7" id="KW-0805">Transcription regulation</keyword>
<keyword evidence="8" id="KW-0804">Transcription</keyword>
<feature type="binding site" evidence="11">
    <location>
        <position position="2802"/>
    </location>
    <ligand>
        <name>Zn(2+)</name>
        <dbReference type="ChEBI" id="CHEBI:29105"/>
        <label>2</label>
    </ligand>
</feature>
<sequence>MEDGDDDISLTADEQNWDNQGSSENDAALTKDEKGLSPGEQYIVSSTSPREDNPYVSPATFDEKEDLSDQDSENKTFSSDTNPIDNSSELLDENCDELHNNERSESSPCAPSEQPTSSEENDRIVSQDYFSEPHEDQGSGGEGNTFSCVEETENVNSSLGEEEEEEEEEEEDHQTSASSDEIASKLPESYLQSERFKPSEYSNENDEDFKSSDFQNDEYDGEHVKSPTCPAEKYDGRQLKSHIHPGEYVRHVKSPDHPDVYDDGHVKSPNHPDDYDDPHVKSPNHSDDYVTHVKSPNHSDEYDVTNVKSPNHSDEYGDMHVKSPNHSDEYDDTNVKSPNNSEEYDDRSVKSPDEDEYNEHLKSPDHHGEYDRLLKSPDRDEYDGHLKSPDHQNESDRYVKSPDHQGESDRPLKSPEHQNEYGNEHLKSPEHEECLKSYDQPDEEYHVGHLKSHDHSDEDCENVQKSDTPSEFNDEKVCKSDSPNEYNDQNIQKSDCLEEYEDENFRISGDPNNDCMKTSEQVNEFSDKSFKKYDHSSKDDLNVKSPDLNTEYTDKNSKKFDSSNNLSDENFETLHHPNEDIDNIVKASEHPNKDDDDRRTYDHPSEEFSDDTLKKFDNLNDGDEVEKLSDYPSEDLGDEALRISDNSYEGTESENFQKQDQPEDGNEEECNTEQDRSCSGPLSDTDLQHENYDEDKETEELSQNENYRDNCNAKDVSPFPEESAHNDNSCDEDIDSNERDLVMEVDDDATLQNIDAHVEISPGKGERDWEEADENPIPKEVGDPEDLGSESECTDEQLHLKIVHSPIANELQNIREENDISEHNSAMEVKQQSLKNNADLVVSDGDAVKLVESEVAREQWVETRRQEEKVTSCNSDNEEEPPCNSPLNSIEKSSETEEPKFERVDKGETISKINEQVFETHEIKSPERYDANKIICKKACVQECHSMNDDDHDDAVSDDNLCANEANNAEKVNEPDNVVKVNGEIEIMDSNLLNDKESSVSSKDKIGLKRKHQTSPTQEISSDISPSESVKGNIQFKGFKKRYIAQVSEVSAKESPDVSPSVQEELRIKNKRPSKKLVLETPQVLVSHQPLPDGAQGNTPLTEYAQYLGLQPTVKFKCYNCGESGFPSMLKLQEHQNVCLKNIRIHTYTKPPPSPIVEPAPSTNFRITRKVYLCSACGTYYENWNLFLHMREVHKRHICLFCLLMFSQADKLAQHLTAKHEIADNSYNTPEHFLNEFKGSFFVMCCTCEQMFSERDNFFDHLCKDTSVGNTDQACSLCGLKGAHFPTCRRAFTDSSSLASPSQNNSQTAAVNTSTDTSQNSQLNMQDKTSASKFSVQTDKLTTGRKSLHKLSEQNHDRSDKSHNTGDLDDDYDISDAASYCHVNIHEPDKQKVVGPDENIANKDGTNDETNIDSEKMDGEDDNDEQQPTEENRNAAYIMEETAKDNSADNNDKDDDKIESVDLVSQDENQMEVDRLSPHFTEDDEENRQMEVDEKSEPPPPLISSNANDAKVEPSSVSEFKSPKGGESESDSSASGADSHDSDGSSSSSEASSDENEPEDKEPQKTVKSDESDIDKSDSDKMSIVVDDARSEDEGEKQDVANDDHSAATENETNEIHESKNDISNESDVKLTEKPTNTTDLGEEPQDNIQIAGDDVPLLELTLEESLDALSIQSVVKECVKISCSTCVYCNHAKKIAVNGKQLVLHLLAEHRFEPVVCSDSGELTPVFGFVDNLKSKLSELQDMFFNTDSYDSADKSFTRPYDRTYECFHCHFITTLHKELYVHNRKMHQKTILLCIMCKSNFYSYSELLCHLCPGIYVPDSNILFRCCLCVVDGLPSAFRLMVHLRKRHHACDVCLETTGDQQKLSNHVWKHKLHHLCYRCGIAYRNKPDITKHLFWKHGTESVLCKKCLQKKWPHVYHFCIPPTAFLCEECNASFTRAVALKVHKRLHADDVPYQCDECEERFISKKLLRRHKEKHKQVIFEKEDYKNNEKLNETETHEMEPNEIKSHSAAAENDVDKDIKEEDSECVAEKSTATADTSGGSEAPEEISKEADEINSIKFHEETKSDKKSKVVDVYDLPPLNLSSESDDSDEEPSPTSKQPVKDTEPEDNVKMVSNENAGETLKSQDGEPSTEEEVQPVQIVDGVWDNFKTYKANLEKREILQAQASGSLVGSSSTSLADNSLENHAIVDVVMADHDYCVLPEKPNEDKNTLLNANSAQPLLNIVGEGAETAENLDDKGGGFGADHNYCFNTSPQSEDKKELTAPLPPIPSAPPLQSPPLPVSHPSLPTPPPPTPPASLTSSPKKKQKSPKKKQKQSGSSSSSDSSSNSDSSSCTCGTNCSCSSSSSSSSGSSSSSSDSDSSSSEGRRRQAARRERRRERTKRKLETGSRGGTPPPAMGLSTSATEAGCGLNASLETTHTPVQMDSSGAGSLQVDDNPVMAAPEPEENELLIRESDLDTTETETDEDFYDKYPQRQANKLLAEKRNQLLLLAAVAPVNNGTITQPSPPPPPEVQEPVQKKKGKTKRHKKAQHNSEKKIESKLKLNIPVSYYNSPSFSVGNPGRPVSPVANSQTPTSSHVSRLHHDTFSPANPEASSTPTAYHSTGSGSETESKRLSKRKRIPKKFYGDSSDEEAEHTPHQPYKWRKVIPASSSTPQIQPPLSSGFGYRAVSVNVPPPEPVHIQPLSVPEKSDDEDGDESDSGHEAKRSSSDSSNSDSDNEQSDADSDVETVTTVTNAVSSVSGNVTQQKNENLYCYCQCPYDEVSEMIACDGKDCSIEWFHFECVGIMVPPKGKWFCPDCRKKTAARGEYLLHV</sequence>
<dbReference type="Gene3D" id="3.30.40.10">
    <property type="entry name" value="Zinc/RING finger domain, C3HC4 (zinc finger)"/>
    <property type="match status" value="1"/>
</dbReference>
<feature type="region of interest" description="Disordered" evidence="13">
    <location>
        <begin position="996"/>
        <end position="1029"/>
    </location>
</feature>
<feature type="compositionally biased region" description="Polar residues" evidence="13">
    <location>
        <begin position="1014"/>
        <end position="1029"/>
    </location>
</feature>
<feature type="region of interest" description="Disordered" evidence="13">
    <location>
        <begin position="857"/>
        <end position="908"/>
    </location>
</feature>
<feature type="domain" description="C2H2-type" evidence="15">
    <location>
        <begin position="1928"/>
        <end position="1955"/>
    </location>
</feature>
<dbReference type="InterPro" id="IPR019786">
    <property type="entry name" value="Zinc_finger_PHD-type_CS"/>
</dbReference>
<evidence type="ECO:0000256" key="10">
    <source>
        <dbReference type="PIRSR" id="PIRSR628651-50"/>
    </source>
</evidence>
<dbReference type="SUPFAM" id="SSF57903">
    <property type="entry name" value="FYVE/PHD zinc finger"/>
    <property type="match status" value="1"/>
</dbReference>
<evidence type="ECO:0000256" key="7">
    <source>
        <dbReference type="ARBA" id="ARBA00023015"/>
    </source>
</evidence>
<dbReference type="Gene3D" id="3.30.160.60">
    <property type="entry name" value="Classic Zinc Finger"/>
    <property type="match status" value="1"/>
</dbReference>
<evidence type="ECO:0000313" key="16">
    <source>
        <dbReference type="EMBL" id="KAK7871007.1"/>
    </source>
</evidence>
<feature type="compositionally biased region" description="Basic residues" evidence="13">
    <location>
        <begin position="2521"/>
        <end position="2533"/>
    </location>
</feature>
<protein>
    <submittedName>
        <fullName evidence="16">Uncharacterized protein</fullName>
    </submittedName>
</protein>
<dbReference type="SMART" id="SM00355">
    <property type="entry name" value="ZnF_C2H2"/>
    <property type="match status" value="9"/>
</dbReference>
<evidence type="ECO:0000256" key="3">
    <source>
        <dbReference type="ARBA" id="ARBA00022604"/>
    </source>
</evidence>
<dbReference type="PROSITE" id="PS50157">
    <property type="entry name" value="ZINC_FINGER_C2H2_2"/>
    <property type="match status" value="2"/>
</dbReference>
<name>A0AAN9W2E8_9ORTH</name>
<dbReference type="GO" id="GO:0005634">
    <property type="term" value="C:nucleus"/>
    <property type="evidence" value="ECO:0007669"/>
    <property type="project" value="UniProtKB-SubCell"/>
</dbReference>
<dbReference type="InterPro" id="IPR028651">
    <property type="entry name" value="ING_fam"/>
</dbReference>
<dbReference type="InterPro" id="IPR013083">
    <property type="entry name" value="Znf_RING/FYVE/PHD"/>
</dbReference>
<feature type="compositionally biased region" description="Basic and acidic residues" evidence="13">
    <location>
        <begin position="120"/>
        <end position="137"/>
    </location>
</feature>
<feature type="compositionally biased region" description="Polar residues" evidence="13">
    <location>
        <begin position="2115"/>
        <end position="2131"/>
    </location>
</feature>
<feature type="region of interest" description="Disordered" evidence="13">
    <location>
        <begin position="502"/>
        <end position="521"/>
    </location>
</feature>
<feature type="site" description="Histone H3K4me3 binding" evidence="10">
    <location>
        <position position="2781"/>
    </location>
</feature>
<feature type="compositionally biased region" description="Acidic residues" evidence="13">
    <location>
        <begin position="2719"/>
        <end position="2730"/>
    </location>
</feature>
<dbReference type="PROSITE" id="PS00028">
    <property type="entry name" value="ZINC_FINGER_C2H2_1"/>
    <property type="match status" value="4"/>
</dbReference>
<feature type="binding site" evidence="11">
    <location>
        <position position="2799"/>
    </location>
    <ligand>
        <name>Zn(2+)</name>
        <dbReference type="ChEBI" id="CHEBI:29105"/>
        <label>2</label>
    </ligand>
</feature>
<dbReference type="EMBL" id="JAZDUA010000048">
    <property type="protein sequence ID" value="KAK7871007.1"/>
    <property type="molecule type" value="Genomic_DNA"/>
</dbReference>
<feature type="compositionally biased region" description="Basic and acidic residues" evidence="13">
    <location>
        <begin position="892"/>
        <end position="908"/>
    </location>
</feature>
<evidence type="ECO:0000256" key="6">
    <source>
        <dbReference type="ARBA" id="ARBA00022833"/>
    </source>
</evidence>
<evidence type="ECO:0000313" key="17">
    <source>
        <dbReference type="Proteomes" id="UP001378592"/>
    </source>
</evidence>
<evidence type="ECO:0000256" key="12">
    <source>
        <dbReference type="PROSITE-ProRule" id="PRU00042"/>
    </source>
</evidence>
<feature type="compositionally biased region" description="Low complexity" evidence="13">
    <location>
        <begin position="1295"/>
        <end position="1307"/>
    </location>
</feature>
<feature type="site" description="Histone H3K4me3 binding" evidence="10">
    <location>
        <position position="2756"/>
    </location>
</feature>
<feature type="compositionally biased region" description="Basic and acidic residues" evidence="13">
    <location>
        <begin position="1561"/>
        <end position="1581"/>
    </location>
</feature>
<feature type="binding site" evidence="11">
    <location>
        <position position="2777"/>
    </location>
    <ligand>
        <name>Zn(2+)</name>
        <dbReference type="ChEBI" id="CHEBI:29105"/>
        <label>2</label>
    </ligand>
</feature>
<keyword evidence="6 11" id="KW-0862">Zinc</keyword>
<dbReference type="InterPro" id="IPR011011">
    <property type="entry name" value="Znf_FYVE_PHD"/>
</dbReference>
<dbReference type="InterPro" id="IPR001965">
    <property type="entry name" value="Znf_PHD"/>
</dbReference>
<feature type="compositionally biased region" description="Polar residues" evidence="13">
    <location>
        <begin position="2416"/>
        <end position="2432"/>
    </location>
</feature>
<feature type="binding site" evidence="11">
    <location>
        <position position="2772"/>
    </location>
    <ligand>
        <name>Zn(2+)</name>
        <dbReference type="ChEBI" id="CHEBI:29105"/>
        <label>2</label>
    </ligand>
</feature>
<keyword evidence="4 11" id="KW-0479">Metal-binding</keyword>
<keyword evidence="9" id="KW-0539">Nucleus</keyword>
<keyword evidence="3" id="KW-0341">Growth regulation</keyword>
<feature type="compositionally biased region" description="Basic and acidic residues" evidence="13">
    <location>
        <begin position="96"/>
        <end position="105"/>
    </location>
</feature>
<dbReference type="CDD" id="cd15505">
    <property type="entry name" value="PHD_ING"/>
    <property type="match status" value="1"/>
</dbReference>
<evidence type="ECO:0000256" key="2">
    <source>
        <dbReference type="ARBA" id="ARBA00010210"/>
    </source>
</evidence>
<dbReference type="Proteomes" id="UP001378592">
    <property type="component" value="Unassembled WGS sequence"/>
</dbReference>
<feature type="compositionally biased region" description="Polar residues" evidence="13">
    <location>
        <begin position="2570"/>
        <end position="2581"/>
    </location>
</feature>
<feature type="binding site" evidence="11">
    <location>
        <position position="2786"/>
    </location>
    <ligand>
        <name>Zn(2+)</name>
        <dbReference type="ChEBI" id="CHEBI:29105"/>
        <label>1</label>
    </ligand>
</feature>
<feature type="region of interest" description="Disordered" evidence="13">
    <location>
        <begin position="1992"/>
        <end position="2141"/>
    </location>
</feature>
<evidence type="ECO:0000256" key="9">
    <source>
        <dbReference type="ARBA" id="ARBA00023242"/>
    </source>
</evidence>
<feature type="compositionally biased region" description="Acidic residues" evidence="13">
    <location>
        <begin position="783"/>
        <end position="793"/>
    </location>
</feature>
<evidence type="ECO:0000256" key="5">
    <source>
        <dbReference type="ARBA" id="ARBA00022771"/>
    </source>
</evidence>
<feature type="compositionally biased region" description="Basic and acidic residues" evidence="13">
    <location>
        <begin position="1992"/>
        <end position="2009"/>
    </location>
</feature>
<dbReference type="GO" id="GO:0008270">
    <property type="term" value="F:zinc ion binding"/>
    <property type="evidence" value="ECO:0007669"/>
    <property type="project" value="UniProtKB-KW"/>
</dbReference>
<evidence type="ECO:0000256" key="1">
    <source>
        <dbReference type="ARBA" id="ARBA00004123"/>
    </source>
</evidence>
<feature type="compositionally biased region" description="Polar residues" evidence="13">
    <location>
        <begin position="12"/>
        <end position="25"/>
    </location>
</feature>
<feature type="binding site" evidence="11">
    <location>
        <position position="2759"/>
    </location>
    <ligand>
        <name>Zn(2+)</name>
        <dbReference type="ChEBI" id="CHEBI:29105"/>
        <label>1</label>
    </ligand>
</feature>
<feature type="compositionally biased region" description="Polar residues" evidence="13">
    <location>
        <begin position="106"/>
        <end position="118"/>
    </location>
</feature>
<feature type="region of interest" description="Disordered" evidence="13">
    <location>
        <begin position="1385"/>
        <end position="1648"/>
    </location>
</feature>
<evidence type="ECO:0000256" key="4">
    <source>
        <dbReference type="ARBA" id="ARBA00022723"/>
    </source>
</evidence>
<feature type="compositionally biased region" description="Acidic residues" evidence="13">
    <location>
        <begin position="1418"/>
        <end position="1428"/>
    </location>
</feature>
<feature type="compositionally biased region" description="Basic and acidic residues" evidence="13">
    <location>
        <begin position="2103"/>
        <end position="2113"/>
    </location>
</feature>
<feature type="compositionally biased region" description="Basic and acidic residues" evidence="13">
    <location>
        <begin position="311"/>
        <end position="328"/>
    </location>
</feature>
<feature type="compositionally biased region" description="Acidic residues" evidence="13">
    <location>
        <begin position="2459"/>
        <end position="2469"/>
    </location>
</feature>
<comment type="subcellular location">
    <subcellularLocation>
        <location evidence="1">Nucleus</location>
    </subcellularLocation>
</comment>
<feature type="compositionally biased region" description="Acidic residues" evidence="13">
    <location>
        <begin position="662"/>
        <end position="672"/>
    </location>
</feature>
<feature type="compositionally biased region" description="Pro residues" evidence="13">
    <location>
        <begin position="2267"/>
        <end position="2298"/>
    </location>
</feature>
<feature type="compositionally biased region" description="Basic and acidic residues" evidence="13">
    <location>
        <begin position="1350"/>
        <end position="1366"/>
    </location>
</feature>
<feature type="compositionally biased region" description="Basic and acidic residues" evidence="13">
    <location>
        <begin position="528"/>
        <end position="542"/>
    </location>
</feature>
<feature type="compositionally biased region" description="Basic and acidic residues" evidence="13">
    <location>
        <begin position="346"/>
        <end position="436"/>
    </location>
</feature>
<feature type="region of interest" description="Disordered" evidence="13">
    <location>
        <begin position="2248"/>
        <end position="2469"/>
    </location>
</feature>
<feature type="site" description="Histone H3K4me3 binding" evidence="10">
    <location>
        <position position="2773"/>
    </location>
</feature>
<feature type="compositionally biased region" description="Basic and acidic residues" evidence="13">
    <location>
        <begin position="2702"/>
        <end position="2711"/>
    </location>
</feature>
<organism evidence="16 17">
    <name type="scientific">Gryllus longicercus</name>
    <dbReference type="NCBI Taxonomy" id="2509291"/>
    <lineage>
        <taxon>Eukaryota</taxon>
        <taxon>Metazoa</taxon>
        <taxon>Ecdysozoa</taxon>
        <taxon>Arthropoda</taxon>
        <taxon>Hexapoda</taxon>
        <taxon>Insecta</taxon>
        <taxon>Pterygota</taxon>
        <taxon>Neoptera</taxon>
        <taxon>Polyneoptera</taxon>
        <taxon>Orthoptera</taxon>
        <taxon>Ensifera</taxon>
        <taxon>Gryllidea</taxon>
        <taxon>Grylloidea</taxon>
        <taxon>Gryllidae</taxon>
        <taxon>Gryllinae</taxon>
        <taxon>Gryllus</taxon>
    </lineage>
</organism>
<comment type="similarity">
    <text evidence="2">Belongs to the ING family.</text>
</comment>
<feature type="compositionally biased region" description="Basic and acidic residues" evidence="13">
    <location>
        <begin position="1614"/>
        <end position="1633"/>
    </location>
</feature>
<feature type="region of interest" description="Disordered" evidence="13">
    <location>
        <begin position="2501"/>
        <end position="2732"/>
    </location>
</feature>
<feature type="compositionally biased region" description="Basic and acidic residues" evidence="13">
    <location>
        <begin position="587"/>
        <end position="618"/>
    </location>
</feature>
<dbReference type="InterPro" id="IPR013087">
    <property type="entry name" value="Znf_C2H2_type"/>
</dbReference>
<feature type="compositionally biased region" description="Polar residues" evidence="13">
    <location>
        <begin position="644"/>
        <end position="654"/>
    </location>
</feature>
<feature type="compositionally biased region" description="Basic and acidic residues" evidence="13">
    <location>
        <begin position="996"/>
        <end position="1007"/>
    </location>
</feature>
<evidence type="ECO:0000256" key="13">
    <source>
        <dbReference type="SAM" id="MobiDB-lite"/>
    </source>
</evidence>
<feature type="compositionally biased region" description="Basic and acidic residues" evidence="13">
    <location>
        <begin position="857"/>
        <end position="870"/>
    </location>
</feature>
<evidence type="ECO:0000256" key="11">
    <source>
        <dbReference type="PIRSR" id="PIRSR628651-51"/>
    </source>
</evidence>
<feature type="domain" description="PHD-type" evidence="14">
    <location>
        <begin position="2754"/>
        <end position="2805"/>
    </location>
</feature>
<feature type="compositionally biased region" description="Low complexity" evidence="13">
    <location>
        <begin position="2077"/>
        <end position="2087"/>
    </location>
</feature>
<feature type="compositionally biased region" description="Basic and acidic residues" evidence="13">
    <location>
        <begin position="1472"/>
        <end position="1497"/>
    </location>
</feature>
<dbReference type="PROSITE" id="PS01359">
    <property type="entry name" value="ZF_PHD_1"/>
    <property type="match status" value="1"/>
</dbReference>
<comment type="caution">
    <text evidence="16">The sequence shown here is derived from an EMBL/GenBank/DDBJ whole genome shotgun (WGS) entry which is preliminary data.</text>
</comment>
<dbReference type="PROSITE" id="PS50016">
    <property type="entry name" value="ZF_PHD_2"/>
    <property type="match status" value="1"/>
</dbReference>
<reference evidence="16 17" key="1">
    <citation type="submission" date="2024-03" db="EMBL/GenBank/DDBJ databases">
        <title>The genome assembly and annotation of the cricket Gryllus longicercus Weissman &amp; Gray.</title>
        <authorList>
            <person name="Szrajer S."/>
            <person name="Gray D."/>
            <person name="Ylla G."/>
        </authorList>
    </citation>
    <scope>NUCLEOTIDE SEQUENCE [LARGE SCALE GENOMIC DNA]</scope>
    <source>
        <strain evidence="16">DAG 2021-001</strain>
        <tissue evidence="16">Whole body minus gut</tissue>
    </source>
</reference>
<feature type="compositionally biased region" description="Polar residues" evidence="13">
    <location>
        <begin position="2034"/>
        <end position="2043"/>
    </location>
</feature>
<feature type="compositionally biased region" description="Polar residues" evidence="13">
    <location>
        <begin position="1308"/>
        <end position="1345"/>
    </location>
</feature>
<feature type="region of interest" description="Disordered" evidence="13">
    <location>
        <begin position="1"/>
        <end position="496"/>
    </location>
</feature>
<dbReference type="PANTHER" id="PTHR10333">
    <property type="entry name" value="INHIBITOR OF GROWTH PROTEIN"/>
    <property type="match status" value="1"/>
</dbReference>
<feature type="compositionally biased region" description="Polar residues" evidence="13">
    <location>
        <begin position="2652"/>
        <end position="2663"/>
    </location>
</feature>
<dbReference type="SUPFAM" id="SSF57667">
    <property type="entry name" value="beta-beta-alpha zinc fingers"/>
    <property type="match status" value="1"/>
</dbReference>
<dbReference type="PANTHER" id="PTHR10333:SF103">
    <property type="entry name" value="INHIBITOR OF GROWTH PROTEIN 3"/>
    <property type="match status" value="1"/>
</dbReference>